<dbReference type="Pfam" id="PF00172">
    <property type="entry name" value="Zn_clus"/>
    <property type="match status" value="1"/>
</dbReference>
<name>A0A5N6K1A6_MONLA</name>
<dbReference type="SMART" id="SM00066">
    <property type="entry name" value="GAL4"/>
    <property type="match status" value="1"/>
</dbReference>
<evidence type="ECO:0000259" key="8">
    <source>
        <dbReference type="PROSITE" id="PS50048"/>
    </source>
</evidence>
<organism evidence="10 11">
    <name type="scientific">Monilinia laxa</name>
    <name type="common">Brown rot fungus</name>
    <name type="synonym">Sclerotinia laxa</name>
    <dbReference type="NCBI Taxonomy" id="61186"/>
    <lineage>
        <taxon>Eukaryota</taxon>
        <taxon>Fungi</taxon>
        <taxon>Dikarya</taxon>
        <taxon>Ascomycota</taxon>
        <taxon>Pezizomycotina</taxon>
        <taxon>Leotiomycetes</taxon>
        <taxon>Helotiales</taxon>
        <taxon>Sclerotiniaceae</taxon>
        <taxon>Monilinia</taxon>
    </lineage>
</organism>
<dbReference type="PANTHER" id="PTHR47660:SF2">
    <property type="entry name" value="TRANSCRIPTION FACTOR WITH C2H2 AND ZN(2)-CYS(6) DNA BINDING DOMAIN (EUROFUNG)"/>
    <property type="match status" value="1"/>
</dbReference>
<dbReference type="GO" id="GO:0000981">
    <property type="term" value="F:DNA-binding transcription factor activity, RNA polymerase II-specific"/>
    <property type="evidence" value="ECO:0007669"/>
    <property type="project" value="InterPro"/>
</dbReference>
<gene>
    <name evidence="10" type="ORF">EYC80_008723</name>
</gene>
<keyword evidence="11" id="KW-1185">Reference proteome</keyword>
<dbReference type="Gene3D" id="3.30.160.60">
    <property type="entry name" value="Classic Zinc Finger"/>
    <property type="match status" value="2"/>
</dbReference>
<dbReference type="Gene3D" id="4.10.240.10">
    <property type="entry name" value="Zn(2)-C6 fungal-type DNA-binding domain"/>
    <property type="match status" value="1"/>
</dbReference>
<dbReference type="PROSITE" id="PS50157">
    <property type="entry name" value="ZINC_FINGER_C2H2_2"/>
    <property type="match status" value="2"/>
</dbReference>
<dbReference type="PROSITE" id="PS00028">
    <property type="entry name" value="ZINC_FINGER_C2H2_1"/>
    <property type="match status" value="2"/>
</dbReference>
<dbReference type="CDD" id="cd00067">
    <property type="entry name" value="GAL4"/>
    <property type="match status" value="1"/>
</dbReference>
<proteinExistence type="predicted"/>
<dbReference type="InterPro" id="IPR036864">
    <property type="entry name" value="Zn2-C6_fun-type_DNA-bd_sf"/>
</dbReference>
<dbReference type="SMART" id="SM00355">
    <property type="entry name" value="ZnF_C2H2"/>
    <property type="match status" value="2"/>
</dbReference>
<dbReference type="EMBL" id="VIGI01000009">
    <property type="protein sequence ID" value="KAB8295902.1"/>
    <property type="molecule type" value="Genomic_DNA"/>
</dbReference>
<keyword evidence="1" id="KW-0479">Metal-binding</keyword>
<dbReference type="PROSITE" id="PS00463">
    <property type="entry name" value="ZN2_CY6_FUNGAL_1"/>
    <property type="match status" value="1"/>
</dbReference>
<evidence type="ECO:0000256" key="4">
    <source>
        <dbReference type="ARBA" id="ARBA00023163"/>
    </source>
</evidence>
<evidence type="ECO:0000313" key="11">
    <source>
        <dbReference type="Proteomes" id="UP000326757"/>
    </source>
</evidence>
<dbReference type="Pfam" id="PF00096">
    <property type="entry name" value="zf-C2H2"/>
    <property type="match status" value="2"/>
</dbReference>
<dbReference type="GO" id="GO:0006351">
    <property type="term" value="P:DNA-templated transcription"/>
    <property type="evidence" value="ECO:0007669"/>
    <property type="project" value="InterPro"/>
</dbReference>
<evidence type="ECO:0000256" key="2">
    <source>
        <dbReference type="ARBA" id="ARBA00022833"/>
    </source>
</evidence>
<dbReference type="GO" id="GO:0008270">
    <property type="term" value="F:zinc ion binding"/>
    <property type="evidence" value="ECO:0007669"/>
    <property type="project" value="UniProtKB-KW"/>
</dbReference>
<protein>
    <submittedName>
        <fullName evidence="10">Uncharacterized protein</fullName>
    </submittedName>
</protein>
<evidence type="ECO:0000259" key="9">
    <source>
        <dbReference type="PROSITE" id="PS50157"/>
    </source>
</evidence>
<reference evidence="10 11" key="1">
    <citation type="submission" date="2019-06" db="EMBL/GenBank/DDBJ databases">
        <title>Genome Sequence of the Brown Rot Fungal Pathogen Monilinia laxa.</title>
        <authorList>
            <person name="De Miccolis Angelini R.M."/>
            <person name="Landi L."/>
            <person name="Abate D."/>
            <person name="Pollastro S."/>
            <person name="Romanazzi G."/>
            <person name="Faretra F."/>
        </authorList>
    </citation>
    <scope>NUCLEOTIDE SEQUENCE [LARGE SCALE GENOMIC DNA]</scope>
    <source>
        <strain evidence="10 11">Mlax316</strain>
    </source>
</reference>
<comment type="caution">
    <text evidence="10">The sequence shown here is derived from an EMBL/GenBank/DDBJ whole genome shotgun (WGS) entry which is preliminary data.</text>
</comment>
<evidence type="ECO:0000256" key="6">
    <source>
        <dbReference type="PROSITE-ProRule" id="PRU00042"/>
    </source>
</evidence>
<feature type="domain" description="C2H2-type" evidence="9">
    <location>
        <begin position="41"/>
        <end position="68"/>
    </location>
</feature>
<evidence type="ECO:0000256" key="1">
    <source>
        <dbReference type="ARBA" id="ARBA00022723"/>
    </source>
</evidence>
<feature type="region of interest" description="Disordered" evidence="7">
    <location>
        <begin position="188"/>
        <end position="220"/>
    </location>
</feature>
<dbReference type="SUPFAM" id="SSF57667">
    <property type="entry name" value="beta-beta-alpha zinc fingers"/>
    <property type="match status" value="1"/>
</dbReference>
<keyword evidence="2" id="KW-0862">Zinc</keyword>
<dbReference type="PANTHER" id="PTHR47660">
    <property type="entry name" value="TRANSCRIPTION FACTOR WITH C2H2 AND ZN(2)-CYS(6) DNA BINDING DOMAIN (EUROFUNG)-RELATED-RELATED"/>
    <property type="match status" value="1"/>
</dbReference>
<evidence type="ECO:0000256" key="5">
    <source>
        <dbReference type="ARBA" id="ARBA00023242"/>
    </source>
</evidence>
<dbReference type="InterPro" id="IPR001138">
    <property type="entry name" value="Zn2Cys6_DnaBD"/>
</dbReference>
<dbReference type="Pfam" id="PF04082">
    <property type="entry name" value="Fungal_trans"/>
    <property type="match status" value="1"/>
</dbReference>
<dbReference type="Proteomes" id="UP000326757">
    <property type="component" value="Unassembled WGS sequence"/>
</dbReference>
<dbReference type="AlphaFoldDB" id="A0A5N6K1A6"/>
<dbReference type="CDD" id="cd12148">
    <property type="entry name" value="fungal_TF_MHR"/>
    <property type="match status" value="1"/>
</dbReference>
<evidence type="ECO:0000256" key="3">
    <source>
        <dbReference type="ARBA" id="ARBA00023015"/>
    </source>
</evidence>
<dbReference type="GO" id="GO:0003677">
    <property type="term" value="F:DNA binding"/>
    <property type="evidence" value="ECO:0007669"/>
    <property type="project" value="InterPro"/>
</dbReference>
<feature type="domain" description="C2H2-type" evidence="9">
    <location>
        <begin position="10"/>
        <end position="39"/>
    </location>
</feature>
<keyword evidence="3" id="KW-0805">Transcription regulation</keyword>
<dbReference type="PROSITE" id="PS50048">
    <property type="entry name" value="ZN2_CY6_FUNGAL_2"/>
    <property type="match status" value="1"/>
</dbReference>
<keyword evidence="5" id="KW-0539">Nucleus</keyword>
<dbReference type="OrthoDB" id="654211at2759"/>
<evidence type="ECO:0000256" key="7">
    <source>
        <dbReference type="SAM" id="MobiDB-lite"/>
    </source>
</evidence>
<feature type="region of interest" description="Disordered" evidence="7">
    <location>
        <begin position="110"/>
        <end position="133"/>
    </location>
</feature>
<dbReference type="InterPro" id="IPR013087">
    <property type="entry name" value="Znf_C2H2_type"/>
</dbReference>
<evidence type="ECO:0000313" key="10">
    <source>
        <dbReference type="EMBL" id="KAB8295902.1"/>
    </source>
</evidence>
<keyword evidence="6" id="KW-0863">Zinc-finger</keyword>
<dbReference type="SUPFAM" id="SSF57701">
    <property type="entry name" value="Zn2/Cys6 DNA-binding domain"/>
    <property type="match status" value="1"/>
</dbReference>
<sequence>MNGQETPSRWFCQFQDCTKSFQRKEHLTRHQRSHSDSTPAYVCRLCHKAFSRSDGLQRHLGSHGQQFKKPTGRIRRACSSCHSSKIKCDGNEPCSRCVKKRIPCGYRSRQESPAIAGRQGEASKGDDVSDGEGSELLMSENQLDNENSVGGSMQTAQIINPVETIVPDQTLNVIRTYNSVPISNPTILTSHSSQQSQGDSMTSTADFDYSPSTGDSSSLGLGNLPKGLVDWSNLRIQQDTPQTRDAPRNLLVSTSRPGYLSPLTKETVERYRNLYFSHFHDRWPIVHSPSYDENEEAPELLLPSIMMIGGWIDGTTTSKEWALKVHHNLVEHILPRLCQLNGIDTMTQSLPIALYQCTLLNIIFGSYCGKSNTLAKGLVLRNLLAASIYEVGILTPGTIYSDDRPGFFLPLHLVKQQQRQRIAVDLFKIDTYFSVIKGQPPLLRPEELHFSIPDTIAHWNADGLTIWEVRHPDEPKSRNQRSINTMLEELTLGTIEFSENESMMEDVQICLWAMQSQISQLSKRFQPSRRTEISLNIQRESLKRQLESLKRGLAKLSRKISGPDMFERAQDSPVRYYYATEDHEKPGWKSIVYRRIQSFIFDTSILHHLMNLQLLTETQTIRVLAKDESLSSNIRGVFGDAHNQSHTQSISAAHAWTQESNSRRALWHASEILLYHNKLNATPSLANFIPDPISYIALSSAALVVWAYCMYGQETCNNASNVSMPVPHDGVGMSIELTKLSEILSGSAYDKKGKEAWIEDGSYFKASIENFRLCRCNIKILMGKFKAHIPHDWEIVEEIAPNIFRQLID</sequence>
<keyword evidence="4" id="KW-0804">Transcription</keyword>
<dbReference type="InterPro" id="IPR007219">
    <property type="entry name" value="XnlR_reg_dom"/>
</dbReference>
<dbReference type="InterPro" id="IPR036236">
    <property type="entry name" value="Znf_C2H2_sf"/>
</dbReference>
<accession>A0A5N6K1A6</accession>
<feature type="domain" description="Zn(2)-C6 fungal-type" evidence="8">
    <location>
        <begin position="77"/>
        <end position="106"/>
    </location>
</feature>